<dbReference type="EMBL" id="JBGMDY010000003">
    <property type="protein sequence ID" value="KAL2340600.1"/>
    <property type="molecule type" value="Genomic_DNA"/>
</dbReference>
<accession>A0ABD1MXQ1</accession>
<sequence length="211" mass="23890">MLLSQLISQSFSAKVSSVEIERICNGVDTNLLETAAIGVPPSGGGPELLTIAVVFKDSNSTKQDLHQLKTSFNSALQKKLNPLFKVSQVATLPSLPRTASNKSMKVLKELFRRLKYGYGVKGWWRSFKDEDSGKFRENDFDMKLFVKVVQEQFKALNARLDNLQSNSISTTLPRQHSDEEEEDYLNSRNNERRKRRVEGFHEKGICAKPLP</sequence>
<feature type="region of interest" description="Disordered" evidence="1">
    <location>
        <begin position="167"/>
        <end position="193"/>
    </location>
</feature>
<dbReference type="AlphaFoldDB" id="A0ABD1MXQ1"/>
<dbReference type="Proteomes" id="UP001603857">
    <property type="component" value="Unassembled WGS sequence"/>
</dbReference>
<dbReference type="PANTHER" id="PTHR44378:SF2">
    <property type="entry name" value="ACYL-ACTIVATING ENZYME 17, PEROXISOMAL-RELATED"/>
    <property type="match status" value="1"/>
</dbReference>
<dbReference type="SUPFAM" id="SSF56801">
    <property type="entry name" value="Acetyl-CoA synthetase-like"/>
    <property type="match status" value="1"/>
</dbReference>
<dbReference type="PANTHER" id="PTHR44378">
    <property type="entry name" value="ACYL-ACTIVATING ENZYME 17, PEROXISOMAL-RELATED"/>
    <property type="match status" value="1"/>
</dbReference>
<name>A0ABD1MXQ1_9FABA</name>
<organism evidence="2 3">
    <name type="scientific">Flemingia macrophylla</name>
    <dbReference type="NCBI Taxonomy" id="520843"/>
    <lineage>
        <taxon>Eukaryota</taxon>
        <taxon>Viridiplantae</taxon>
        <taxon>Streptophyta</taxon>
        <taxon>Embryophyta</taxon>
        <taxon>Tracheophyta</taxon>
        <taxon>Spermatophyta</taxon>
        <taxon>Magnoliopsida</taxon>
        <taxon>eudicotyledons</taxon>
        <taxon>Gunneridae</taxon>
        <taxon>Pentapetalae</taxon>
        <taxon>rosids</taxon>
        <taxon>fabids</taxon>
        <taxon>Fabales</taxon>
        <taxon>Fabaceae</taxon>
        <taxon>Papilionoideae</taxon>
        <taxon>50 kb inversion clade</taxon>
        <taxon>NPAAA clade</taxon>
        <taxon>indigoferoid/millettioid clade</taxon>
        <taxon>Phaseoleae</taxon>
        <taxon>Flemingia</taxon>
    </lineage>
</organism>
<comment type="caution">
    <text evidence="2">The sequence shown here is derived from an EMBL/GenBank/DDBJ whole genome shotgun (WGS) entry which is preliminary data.</text>
</comment>
<reference evidence="2 3" key="1">
    <citation type="submission" date="2024-08" db="EMBL/GenBank/DDBJ databases">
        <title>Insights into the chromosomal genome structure of Flemingia macrophylla.</title>
        <authorList>
            <person name="Ding Y."/>
            <person name="Zhao Y."/>
            <person name="Bi W."/>
            <person name="Wu M."/>
            <person name="Zhao G."/>
            <person name="Gong Y."/>
            <person name="Li W."/>
            <person name="Zhang P."/>
        </authorList>
    </citation>
    <scope>NUCLEOTIDE SEQUENCE [LARGE SCALE GENOMIC DNA]</scope>
    <source>
        <strain evidence="2">DYQJB</strain>
        <tissue evidence="2">Leaf</tissue>
    </source>
</reference>
<keyword evidence="3" id="KW-1185">Reference proteome</keyword>
<evidence type="ECO:0000256" key="1">
    <source>
        <dbReference type="SAM" id="MobiDB-lite"/>
    </source>
</evidence>
<dbReference type="Gene3D" id="3.30.300.30">
    <property type="match status" value="1"/>
</dbReference>
<protein>
    <submittedName>
        <fullName evidence="2">Uncharacterized protein</fullName>
    </submittedName>
</protein>
<evidence type="ECO:0000313" key="3">
    <source>
        <dbReference type="Proteomes" id="UP001603857"/>
    </source>
</evidence>
<proteinExistence type="predicted"/>
<evidence type="ECO:0000313" key="2">
    <source>
        <dbReference type="EMBL" id="KAL2340600.1"/>
    </source>
</evidence>
<dbReference type="InterPro" id="IPR045851">
    <property type="entry name" value="AMP-bd_C_sf"/>
</dbReference>
<gene>
    <name evidence="2" type="ORF">Fmac_008540</name>
</gene>